<comment type="catalytic activity">
    <reaction evidence="6">
        <text>a 2'-deoxycytidine in DNA + S-adenosyl-L-methionine = a 5-methyl-2'-deoxycytidine in DNA + S-adenosyl-L-homocysteine + H(+)</text>
        <dbReference type="Rhea" id="RHEA:13681"/>
        <dbReference type="Rhea" id="RHEA-COMP:11369"/>
        <dbReference type="Rhea" id="RHEA-COMP:11370"/>
        <dbReference type="ChEBI" id="CHEBI:15378"/>
        <dbReference type="ChEBI" id="CHEBI:57856"/>
        <dbReference type="ChEBI" id="CHEBI:59789"/>
        <dbReference type="ChEBI" id="CHEBI:85452"/>
        <dbReference type="ChEBI" id="CHEBI:85454"/>
        <dbReference type="EC" id="2.1.1.37"/>
    </reaction>
</comment>
<protein>
    <recommendedName>
        <fullName evidence="1">DNA (cytosine-5-)-methyltransferase</fullName>
        <ecNumber evidence="1">2.1.1.37</ecNumber>
    </recommendedName>
</protein>
<dbReference type="RefSeq" id="WP_273642679.1">
    <property type="nucleotide sequence ID" value="NZ_JAQQXP010000004.1"/>
</dbReference>
<evidence type="ECO:0000313" key="8">
    <source>
        <dbReference type="EMBL" id="MDC8832804.1"/>
    </source>
</evidence>
<keyword evidence="2 7" id="KW-0489">Methyltransferase</keyword>
<dbReference type="Pfam" id="PF00145">
    <property type="entry name" value="DNA_methylase"/>
    <property type="match status" value="1"/>
</dbReference>
<dbReference type="PROSITE" id="PS51679">
    <property type="entry name" value="SAM_MT_C5"/>
    <property type="match status" value="1"/>
</dbReference>
<reference evidence="8 9" key="1">
    <citation type="submission" date="2022-10" db="EMBL/GenBank/DDBJ databases">
        <title>Alteromonas sp. chi3 Genome sequencing.</title>
        <authorList>
            <person name="Park S."/>
        </authorList>
    </citation>
    <scope>NUCLEOTIDE SEQUENCE [LARGE SCALE GENOMIC DNA]</scope>
    <source>
        <strain evidence="9">chi3</strain>
    </source>
</reference>
<evidence type="ECO:0000256" key="5">
    <source>
        <dbReference type="ARBA" id="ARBA00022747"/>
    </source>
</evidence>
<accession>A0ABT5L6W1</accession>
<dbReference type="Proteomes" id="UP001218788">
    <property type="component" value="Unassembled WGS sequence"/>
</dbReference>
<evidence type="ECO:0000256" key="6">
    <source>
        <dbReference type="ARBA" id="ARBA00047422"/>
    </source>
</evidence>
<evidence type="ECO:0000256" key="1">
    <source>
        <dbReference type="ARBA" id="ARBA00011975"/>
    </source>
</evidence>
<dbReference type="InterPro" id="IPR001525">
    <property type="entry name" value="C5_MeTfrase"/>
</dbReference>
<evidence type="ECO:0000256" key="3">
    <source>
        <dbReference type="ARBA" id="ARBA00022679"/>
    </source>
</evidence>
<evidence type="ECO:0000256" key="4">
    <source>
        <dbReference type="ARBA" id="ARBA00022691"/>
    </source>
</evidence>
<keyword evidence="4 7" id="KW-0949">S-adenosyl-L-methionine</keyword>
<keyword evidence="3 7" id="KW-0808">Transferase</keyword>
<dbReference type="PANTHER" id="PTHR10629:SF52">
    <property type="entry name" value="DNA (CYTOSINE-5)-METHYLTRANSFERASE 1"/>
    <property type="match status" value="1"/>
</dbReference>
<evidence type="ECO:0000313" key="9">
    <source>
        <dbReference type="Proteomes" id="UP001218788"/>
    </source>
</evidence>
<dbReference type="InterPro" id="IPR050390">
    <property type="entry name" value="C5-Methyltransferase"/>
</dbReference>
<dbReference type="Gene3D" id="3.90.120.10">
    <property type="entry name" value="DNA Methylase, subunit A, domain 2"/>
    <property type="match status" value="1"/>
</dbReference>
<dbReference type="PANTHER" id="PTHR10629">
    <property type="entry name" value="CYTOSINE-SPECIFIC METHYLTRANSFERASE"/>
    <property type="match status" value="1"/>
</dbReference>
<keyword evidence="5" id="KW-0680">Restriction system</keyword>
<proteinExistence type="inferred from homology"/>
<organism evidence="8 9">
    <name type="scientific">Alteromonas gilva</name>
    <dbReference type="NCBI Taxonomy" id="2987522"/>
    <lineage>
        <taxon>Bacteria</taxon>
        <taxon>Pseudomonadati</taxon>
        <taxon>Pseudomonadota</taxon>
        <taxon>Gammaproteobacteria</taxon>
        <taxon>Alteromonadales</taxon>
        <taxon>Alteromonadaceae</taxon>
        <taxon>Alteromonas/Salinimonas group</taxon>
        <taxon>Alteromonas</taxon>
    </lineage>
</organism>
<dbReference type="SUPFAM" id="SSF53335">
    <property type="entry name" value="S-adenosyl-L-methionine-dependent methyltransferases"/>
    <property type="match status" value="1"/>
</dbReference>
<dbReference type="GO" id="GO:0032259">
    <property type="term" value="P:methylation"/>
    <property type="evidence" value="ECO:0007669"/>
    <property type="project" value="UniProtKB-KW"/>
</dbReference>
<name>A0ABT5L6W1_9ALTE</name>
<dbReference type="EMBL" id="JAQQXP010000004">
    <property type="protein sequence ID" value="MDC8832804.1"/>
    <property type="molecule type" value="Genomic_DNA"/>
</dbReference>
<feature type="active site" evidence="7">
    <location>
        <position position="80"/>
    </location>
</feature>
<gene>
    <name evidence="8" type="ORF">OIK42_18790</name>
</gene>
<dbReference type="EC" id="2.1.1.37" evidence="1"/>
<dbReference type="InterPro" id="IPR029063">
    <property type="entry name" value="SAM-dependent_MTases_sf"/>
</dbReference>
<comment type="similarity">
    <text evidence="7">Belongs to the class I-like SAM-binding methyltransferase superfamily. C5-methyltransferase family.</text>
</comment>
<evidence type="ECO:0000256" key="7">
    <source>
        <dbReference type="PROSITE-ProRule" id="PRU01016"/>
    </source>
</evidence>
<dbReference type="GO" id="GO:0008168">
    <property type="term" value="F:methyltransferase activity"/>
    <property type="evidence" value="ECO:0007669"/>
    <property type="project" value="UniProtKB-KW"/>
</dbReference>
<dbReference type="Gene3D" id="3.40.50.150">
    <property type="entry name" value="Vaccinia Virus protein VP39"/>
    <property type="match status" value="1"/>
</dbReference>
<keyword evidence="9" id="KW-1185">Reference proteome</keyword>
<evidence type="ECO:0000256" key="2">
    <source>
        <dbReference type="ARBA" id="ARBA00022603"/>
    </source>
</evidence>
<sequence length="557" mass="62019">MLFREIVADNFCGGGGASEGIFLGTGRHVDIAINHDIDAIKMHQINHPNSKHYNESVWEVDPREAANGRPVALVWLSPDCKHFSKALGGVPVKKEIRGLAWVAVRWAATVRPRVIMLENVEEFKTWGPVLENGRPCPVNKGKTFKSFVNALKRQGYSVEWRELRACDYGAPTIRKRLFLIARCDGAAIKWPRPTHGDPKSDCVAKGRLLPWRTSAECIDWSIECNSVLGRKRMLAFNTLRRIAKGVQRYVIDSDDPFIIKVNHSSEDFRGQDINSPLQTITSKNGWGVVTPFITEHANASSQRNMPIDEPLRTICAGVKGGHFGIVTPFVARQFGNSVGHKIDEPSGTVTAGGGGKSQLVSAHVVKFRGQCTGHGAKDPFHTITAGGNHLGEVRSCILKYYGPNVGQSVNGPLHTVTTKDRFAKVDAEIQVEQLTDDQRYSAWWIARIMDYAGTEPDYVYPHPRRQFVRAVNGILIDIGMRMFEPRELFRAQGFRDSYVIDVDKDGRKISKAKQVARCGNAVPPVFSEALVRVNLPELILHNKQHEIIEQPQTIGVN</sequence>
<comment type="caution">
    <text evidence="8">The sequence shown here is derived from an EMBL/GenBank/DDBJ whole genome shotgun (WGS) entry which is preliminary data.</text>
</comment>
<dbReference type="PRINTS" id="PR00105">
    <property type="entry name" value="C5METTRFRASE"/>
</dbReference>